<proteinExistence type="predicted"/>
<dbReference type="PANTHER" id="PTHR33204:SF18">
    <property type="entry name" value="TRANSCRIPTIONAL REGULATORY PROTEIN"/>
    <property type="match status" value="1"/>
</dbReference>
<evidence type="ECO:0000256" key="2">
    <source>
        <dbReference type="ARBA" id="ARBA00023125"/>
    </source>
</evidence>
<accession>A0A7J3VUI2</accession>
<dbReference type="SUPFAM" id="SSF46785">
    <property type="entry name" value="Winged helix' DNA-binding domain"/>
    <property type="match status" value="2"/>
</dbReference>
<feature type="domain" description="HTH hxlR-type" evidence="4">
    <location>
        <begin position="88"/>
        <end position="184"/>
    </location>
</feature>
<dbReference type="GO" id="GO:0003677">
    <property type="term" value="F:DNA binding"/>
    <property type="evidence" value="ECO:0007669"/>
    <property type="project" value="UniProtKB-KW"/>
</dbReference>
<dbReference type="EMBL" id="DRXH01000167">
    <property type="protein sequence ID" value="HHM44604.1"/>
    <property type="molecule type" value="Genomic_DNA"/>
</dbReference>
<dbReference type="Gene3D" id="1.10.10.10">
    <property type="entry name" value="Winged helix-like DNA-binding domain superfamily/Winged helix DNA-binding domain"/>
    <property type="match status" value="2"/>
</dbReference>
<dbReference type="AlphaFoldDB" id="A0A7J3VUI2"/>
<gene>
    <name evidence="5" type="ORF">ENM31_04835</name>
</gene>
<evidence type="ECO:0000256" key="3">
    <source>
        <dbReference type="ARBA" id="ARBA00023163"/>
    </source>
</evidence>
<dbReference type="InterPro" id="IPR057527">
    <property type="entry name" value="HVO_A0261-like_N"/>
</dbReference>
<protein>
    <submittedName>
        <fullName evidence="5">Transcriptional regulator</fullName>
    </submittedName>
</protein>
<sequence>MSSANASIIARQAVLRCKHALPILSAIYPRPQRFSDIGRKLGIHDNVLVRKLESLVSHGLVELTSGGYALTEGGRRLMDTLQPLMNEVEPEVVAEVLKCKWSKEILKKLVKGPRYSVEVVDGIAGLSWKVASERLKKLQRLGLVSRTVVSEQSPVRVVYGLTRKGMVVAWWVELLTPAMGEGLP</sequence>
<dbReference type="Pfam" id="PF25213">
    <property type="entry name" value="HVO_A0261_N"/>
    <property type="match status" value="1"/>
</dbReference>
<dbReference type="InterPro" id="IPR036388">
    <property type="entry name" value="WH-like_DNA-bd_sf"/>
</dbReference>
<comment type="caution">
    <text evidence="5">The sequence shown here is derived from an EMBL/GenBank/DDBJ whole genome shotgun (WGS) entry which is preliminary data.</text>
</comment>
<dbReference type="Pfam" id="PF01638">
    <property type="entry name" value="HxlR"/>
    <property type="match status" value="1"/>
</dbReference>
<name>A0A7J3VUI2_CALS0</name>
<evidence type="ECO:0000313" key="5">
    <source>
        <dbReference type="EMBL" id="HHM44604.1"/>
    </source>
</evidence>
<organism evidence="5">
    <name type="scientific">Caldiarchaeum subterraneum</name>
    <dbReference type="NCBI Taxonomy" id="311458"/>
    <lineage>
        <taxon>Archaea</taxon>
        <taxon>Nitrososphaerota</taxon>
        <taxon>Candidatus Caldarchaeales</taxon>
        <taxon>Candidatus Caldarchaeaceae</taxon>
        <taxon>Candidatus Caldarchaeum</taxon>
    </lineage>
</organism>
<dbReference type="InterPro" id="IPR002577">
    <property type="entry name" value="HTH_HxlR"/>
</dbReference>
<dbReference type="InterPro" id="IPR036390">
    <property type="entry name" value="WH_DNA-bd_sf"/>
</dbReference>
<evidence type="ECO:0000259" key="4">
    <source>
        <dbReference type="PROSITE" id="PS51118"/>
    </source>
</evidence>
<keyword evidence="1" id="KW-0805">Transcription regulation</keyword>
<keyword evidence="2" id="KW-0238">DNA-binding</keyword>
<dbReference type="PANTHER" id="PTHR33204">
    <property type="entry name" value="TRANSCRIPTIONAL REGULATOR, MARR FAMILY"/>
    <property type="match status" value="1"/>
</dbReference>
<dbReference type="PROSITE" id="PS51118">
    <property type="entry name" value="HTH_HXLR"/>
    <property type="match status" value="1"/>
</dbReference>
<reference evidence="5" key="1">
    <citation type="journal article" date="2020" name="mSystems">
        <title>Genome- and Community-Level Interaction Insights into Carbon Utilization and Element Cycling Functions of Hydrothermarchaeota in Hydrothermal Sediment.</title>
        <authorList>
            <person name="Zhou Z."/>
            <person name="Liu Y."/>
            <person name="Xu W."/>
            <person name="Pan J."/>
            <person name="Luo Z.H."/>
            <person name="Li M."/>
        </authorList>
    </citation>
    <scope>NUCLEOTIDE SEQUENCE [LARGE SCALE GENOMIC DNA]</scope>
    <source>
        <strain evidence="5">SpSt-1074</strain>
    </source>
</reference>
<keyword evidence="3" id="KW-0804">Transcription</keyword>
<evidence type="ECO:0000256" key="1">
    <source>
        <dbReference type="ARBA" id="ARBA00023015"/>
    </source>
</evidence>